<evidence type="ECO:0000256" key="2">
    <source>
        <dbReference type="ARBA" id="ARBA00022737"/>
    </source>
</evidence>
<evidence type="ECO:0000313" key="9">
    <source>
        <dbReference type="EMBL" id="MCE0480576.1"/>
    </source>
</evidence>
<dbReference type="InterPro" id="IPR001005">
    <property type="entry name" value="SANT/Myb"/>
</dbReference>
<dbReference type="SUPFAM" id="SSF46689">
    <property type="entry name" value="Homeodomain-like"/>
    <property type="match status" value="1"/>
</dbReference>
<dbReference type="InterPro" id="IPR009057">
    <property type="entry name" value="Homeodomain-like_sf"/>
</dbReference>
<dbReference type="PANTHER" id="PTHR47997">
    <property type="entry name" value="MYB DOMAIN PROTEIN 55"/>
    <property type="match status" value="1"/>
</dbReference>
<dbReference type="InterPro" id="IPR051953">
    <property type="entry name" value="Plant_SW-associated_TFs"/>
</dbReference>
<evidence type="ECO:0000256" key="1">
    <source>
        <dbReference type="ARBA" id="ARBA00004123"/>
    </source>
</evidence>
<dbReference type="Gene3D" id="1.10.10.60">
    <property type="entry name" value="Homeodomain-like"/>
    <property type="match status" value="2"/>
</dbReference>
<comment type="subcellular location">
    <subcellularLocation>
        <location evidence="1">Nucleus</location>
    </subcellularLocation>
</comment>
<organism evidence="9 10">
    <name type="scientific">Datura stramonium</name>
    <name type="common">Jimsonweed</name>
    <name type="synonym">Common thornapple</name>
    <dbReference type="NCBI Taxonomy" id="4076"/>
    <lineage>
        <taxon>Eukaryota</taxon>
        <taxon>Viridiplantae</taxon>
        <taxon>Streptophyta</taxon>
        <taxon>Embryophyta</taxon>
        <taxon>Tracheophyta</taxon>
        <taxon>Spermatophyta</taxon>
        <taxon>Magnoliopsida</taxon>
        <taxon>eudicotyledons</taxon>
        <taxon>Gunneridae</taxon>
        <taxon>Pentapetalae</taxon>
        <taxon>asterids</taxon>
        <taxon>lamiids</taxon>
        <taxon>Solanales</taxon>
        <taxon>Solanaceae</taxon>
        <taxon>Solanoideae</taxon>
        <taxon>Datureae</taxon>
        <taxon>Datura</taxon>
    </lineage>
</organism>
<dbReference type="EMBL" id="JACEIK010005043">
    <property type="protein sequence ID" value="MCE0480576.1"/>
    <property type="molecule type" value="Genomic_DNA"/>
</dbReference>
<dbReference type="Proteomes" id="UP000823775">
    <property type="component" value="Unassembled WGS sequence"/>
</dbReference>
<feature type="domain" description="HTH myb-type" evidence="8">
    <location>
        <begin position="59"/>
        <end position="97"/>
    </location>
</feature>
<protein>
    <submittedName>
        <fullName evidence="9">Uncharacterized protein</fullName>
    </submittedName>
</protein>
<feature type="domain" description="Myb-like" evidence="7">
    <location>
        <begin position="55"/>
        <end position="97"/>
    </location>
</feature>
<dbReference type="InterPro" id="IPR017930">
    <property type="entry name" value="Myb_dom"/>
</dbReference>
<feature type="domain" description="Myb-like" evidence="7">
    <location>
        <begin position="2"/>
        <end position="54"/>
    </location>
</feature>
<reference evidence="9 10" key="1">
    <citation type="journal article" date="2021" name="BMC Genomics">
        <title>Datura genome reveals duplications of psychoactive alkaloid biosynthetic genes and high mutation rate following tissue culture.</title>
        <authorList>
            <person name="Rajewski A."/>
            <person name="Carter-House D."/>
            <person name="Stajich J."/>
            <person name="Litt A."/>
        </authorList>
    </citation>
    <scope>NUCLEOTIDE SEQUENCE [LARGE SCALE GENOMIC DNA]</scope>
    <source>
        <strain evidence="9">AR-01</strain>
    </source>
</reference>
<evidence type="ECO:0000256" key="3">
    <source>
        <dbReference type="ARBA" id="ARBA00023015"/>
    </source>
</evidence>
<evidence type="ECO:0000256" key="6">
    <source>
        <dbReference type="ARBA" id="ARBA00023242"/>
    </source>
</evidence>
<keyword evidence="3" id="KW-0805">Transcription regulation</keyword>
<dbReference type="CDD" id="cd00167">
    <property type="entry name" value="SANT"/>
    <property type="match status" value="1"/>
</dbReference>
<dbReference type="Pfam" id="PF00249">
    <property type="entry name" value="Myb_DNA-binding"/>
    <property type="match status" value="2"/>
</dbReference>
<dbReference type="SMART" id="SM00717">
    <property type="entry name" value="SANT"/>
    <property type="match status" value="2"/>
</dbReference>
<keyword evidence="5" id="KW-0804">Transcription</keyword>
<dbReference type="PROSITE" id="PS51294">
    <property type="entry name" value="HTH_MYB"/>
    <property type="match status" value="2"/>
</dbReference>
<name>A0ABS8VLP6_DATST</name>
<sequence>MEEIMKMGAWSPEEDQKLKTYIMRFGIWNWNLMPKFAGFPRTGKSCRLRWMNYLRPDVKRGPFTIEERETVIKMYQELGNRWSAIAARLLGKNRPRS</sequence>
<evidence type="ECO:0000259" key="7">
    <source>
        <dbReference type="PROSITE" id="PS50090"/>
    </source>
</evidence>
<proteinExistence type="predicted"/>
<comment type="caution">
    <text evidence="9">The sequence shown here is derived from an EMBL/GenBank/DDBJ whole genome shotgun (WGS) entry which is preliminary data.</text>
</comment>
<feature type="domain" description="HTH myb-type" evidence="8">
    <location>
        <begin position="1"/>
        <end position="58"/>
    </location>
</feature>
<evidence type="ECO:0000259" key="8">
    <source>
        <dbReference type="PROSITE" id="PS51294"/>
    </source>
</evidence>
<evidence type="ECO:0000256" key="4">
    <source>
        <dbReference type="ARBA" id="ARBA00023125"/>
    </source>
</evidence>
<evidence type="ECO:0000256" key="5">
    <source>
        <dbReference type="ARBA" id="ARBA00023163"/>
    </source>
</evidence>
<keyword evidence="2" id="KW-0677">Repeat</keyword>
<keyword evidence="10" id="KW-1185">Reference proteome</keyword>
<dbReference type="PROSITE" id="PS50090">
    <property type="entry name" value="MYB_LIKE"/>
    <property type="match status" value="2"/>
</dbReference>
<dbReference type="PANTHER" id="PTHR47997:SF28">
    <property type="entry name" value="TRANSCRIPTION FACTOR MYB15-LIKE"/>
    <property type="match status" value="1"/>
</dbReference>
<accession>A0ABS8VLP6</accession>
<keyword evidence="4" id="KW-0238">DNA-binding</keyword>
<evidence type="ECO:0000313" key="10">
    <source>
        <dbReference type="Proteomes" id="UP000823775"/>
    </source>
</evidence>
<gene>
    <name evidence="9" type="ORF">HAX54_037576</name>
</gene>
<keyword evidence="6" id="KW-0539">Nucleus</keyword>